<keyword evidence="3" id="KW-1185">Reference proteome</keyword>
<dbReference type="Pfam" id="PF17132">
    <property type="entry name" value="Glyco_hydro_106"/>
    <property type="match status" value="2"/>
</dbReference>
<feature type="compositionally biased region" description="Basic and acidic residues" evidence="1">
    <location>
        <begin position="644"/>
        <end position="663"/>
    </location>
</feature>
<dbReference type="RefSeq" id="WP_200501663.1">
    <property type="nucleotide sequence ID" value="NZ_JAEDAJ010000002.1"/>
</dbReference>
<dbReference type="InterPro" id="IPR053161">
    <property type="entry name" value="Ulvan_degrading_GH"/>
</dbReference>
<evidence type="ECO:0000256" key="1">
    <source>
        <dbReference type="SAM" id="MobiDB-lite"/>
    </source>
</evidence>
<accession>A0ABS1BAN9</accession>
<name>A0ABS1BAN9_9MICO</name>
<feature type="compositionally biased region" description="Low complexity" evidence="1">
    <location>
        <begin position="15"/>
        <end position="31"/>
    </location>
</feature>
<feature type="region of interest" description="Disordered" evidence="1">
    <location>
        <begin position="644"/>
        <end position="688"/>
    </location>
</feature>
<dbReference type="EMBL" id="JAEDAJ010000002">
    <property type="protein sequence ID" value="MBK0331030.1"/>
    <property type="molecule type" value="Genomic_DNA"/>
</dbReference>
<organism evidence="2 3">
    <name type="scientific">Brachybacterium halotolerans</name>
    <dbReference type="NCBI Taxonomy" id="2795215"/>
    <lineage>
        <taxon>Bacteria</taxon>
        <taxon>Bacillati</taxon>
        <taxon>Actinomycetota</taxon>
        <taxon>Actinomycetes</taxon>
        <taxon>Micrococcales</taxon>
        <taxon>Dermabacteraceae</taxon>
        <taxon>Brachybacterium</taxon>
    </lineage>
</organism>
<gene>
    <name evidence="2" type="ORF">I8D64_06395</name>
</gene>
<comment type="caution">
    <text evidence="2">The sequence shown here is derived from an EMBL/GenBank/DDBJ whole genome shotgun (WGS) entry which is preliminary data.</text>
</comment>
<protein>
    <recommendedName>
        <fullName evidence="4">Alpha-L-rhamnosidase</fullName>
    </recommendedName>
</protein>
<feature type="region of interest" description="Disordered" evidence="1">
    <location>
        <begin position="1"/>
        <end position="43"/>
    </location>
</feature>
<feature type="compositionally biased region" description="Gly residues" evidence="1">
    <location>
        <begin position="1"/>
        <end position="14"/>
    </location>
</feature>
<dbReference type="Proteomes" id="UP000612352">
    <property type="component" value="Unassembled WGS sequence"/>
</dbReference>
<feature type="compositionally biased region" description="Gly residues" evidence="1">
    <location>
        <begin position="668"/>
        <end position="686"/>
    </location>
</feature>
<feature type="region of interest" description="Disordered" evidence="1">
    <location>
        <begin position="706"/>
        <end position="728"/>
    </location>
</feature>
<evidence type="ECO:0008006" key="4">
    <source>
        <dbReference type="Google" id="ProtNLM"/>
    </source>
</evidence>
<evidence type="ECO:0000313" key="2">
    <source>
        <dbReference type="EMBL" id="MBK0331030.1"/>
    </source>
</evidence>
<proteinExistence type="predicted"/>
<reference evidence="2 3" key="1">
    <citation type="submission" date="2020-12" db="EMBL/GenBank/DDBJ databases">
        <title>Brachybacterium sp. MASK1Z-5, whole genome shotgun sequence.</title>
        <authorList>
            <person name="Tuo L."/>
        </authorList>
    </citation>
    <scope>NUCLEOTIDE SEQUENCE [LARGE SCALE GENOMIC DNA]</scope>
    <source>
        <strain evidence="2 3">MASK1Z-5</strain>
    </source>
</reference>
<dbReference type="PANTHER" id="PTHR36848:SF2">
    <property type="entry name" value="SECRETED PROTEIN"/>
    <property type="match status" value="1"/>
</dbReference>
<evidence type="ECO:0000313" key="3">
    <source>
        <dbReference type="Proteomes" id="UP000612352"/>
    </source>
</evidence>
<dbReference type="PANTHER" id="PTHR36848">
    <property type="entry name" value="DNA-BINDING PROTEIN (PUTATIVE SECRETED PROTEIN)-RELATED"/>
    <property type="match status" value="1"/>
</dbReference>
<sequence length="911" mass="97088">MSGIRAGGGAGTDGGAEAADGAGTGDAEAGTLTAVRSGWQDPDPADRPMMRWWWFGPDQEPREIDRELEAMAAAGLGGAEVAFVHPLRETTDRFGSPRMLAALRHAAERARELGLRLDVTLGSGWSFGGPHIGPEHASRRLRWERREISPAPLDFPARGAWPGDDLVGAYVGEGTAPAQWTHVPATQGAEVLRIPAGLGPRTVLLAWSEVTGQQVKRSSAGAEGPVLDHLNADATRHHLDVVGEALLGAVPAALLGSVFCDSLEVYEAGWTPRLPEEFARRRGYDPVPVLHRLVTEEADGEGPDTAQLRIDMGRTLGELVEENFLAVCRDWAAGHGVPFRVQAYGEPPVTLSAYRSADLVEGEGAGWKEITACRWASSAAHLLGHGVVSSEVWTWVHSPSFRATPLDLRAEAHDHLLSGITRFVGHGWPYSPPEAPGLGWRFYAAGALDDRNPWWPAMPELTTSLARLCGALRRGERVADVAVLVPADDARAAHAGGFDLFKAARDLIGPRIPAAIRTGGWDYDLVDDPALETLAPDAYPVVVVARATRMPGTSRAWLDAVRAAGGTVLAVEAPACPAHEQVSETDLGAALRSALPPDVALRGDGGEIGTVHRSLDGGDLYLVANTGGEVRRVAITPRTSRAHWELLDPDDGGRRALADRSSAEAEGEAGGRGEAGGGNGDVGGVDDGTITLELHPYQALVLIGSDDEPDRTDAHGDAASLDGATSRAEPHAQLALAGPWTFTSEGDTEREVTLPHGWEEEFPPERSRGDYEIEVRIGAEQVPAGARVELDLGPCAPMPRPDGAQGFRAEVRPPVGEIAVVEVDGESAGIIWRAPHRLNLTDRLRPGTHRLRLTVLTTAAGASAVDPHAGPMVEESRRMFGDRFALQDLDRTLEDVHRGLHEVPVLRVLRG</sequence>